<organism evidence="2">
    <name type="scientific">Ajellomyces capsulatus (strain H88)</name>
    <name type="common">Darling's disease fungus</name>
    <name type="synonym">Histoplasma capsulatum</name>
    <dbReference type="NCBI Taxonomy" id="544711"/>
    <lineage>
        <taxon>Eukaryota</taxon>
        <taxon>Fungi</taxon>
        <taxon>Dikarya</taxon>
        <taxon>Ascomycota</taxon>
        <taxon>Pezizomycotina</taxon>
        <taxon>Eurotiomycetes</taxon>
        <taxon>Eurotiomycetidae</taxon>
        <taxon>Onygenales</taxon>
        <taxon>Ajellomycetaceae</taxon>
        <taxon>Histoplasma</taxon>
    </lineage>
</organism>
<protein>
    <submittedName>
        <fullName evidence="1">Predicted protein</fullName>
    </submittedName>
</protein>
<dbReference type="EMBL" id="DS990638">
    <property type="protein sequence ID" value="EGC44931.1"/>
    <property type="molecule type" value="Genomic_DNA"/>
</dbReference>
<proteinExistence type="predicted"/>
<name>F0UFC7_AJEC8</name>
<accession>F0UFC7</accession>
<dbReference type="AlphaFoldDB" id="F0UFC7"/>
<sequence length="181" mass="19994">MGFCLYAELPGKPKKSIGILTGWRLMSQGKGFFAKVRVDQGRKELSKGPRRWLDQNDVTVSAKGTFRTCSPRDKRLLNCSIQGPPDSKSADETTISLTGGEAYLGCIFCQRFHLTMLYWPVLLLAIKSHAHCALRTADCGLRTGLLAEAEAEALVFPVCVVRRSTCVVSRYGSPTNQHMRA</sequence>
<reference evidence="2" key="1">
    <citation type="submission" date="2008-07" db="EMBL/GenBank/DDBJ databases">
        <title>Annotation of Ajellomyces capsulatus strain H88.</title>
        <authorList>
            <person name="Champion M."/>
            <person name="Cuomo C."/>
            <person name="Ma L.-J."/>
            <person name="Henn M.R."/>
            <person name="Sil A."/>
            <person name="Goldman B."/>
            <person name="Young S.K."/>
            <person name="Kodira C.D."/>
            <person name="Zeng Q."/>
            <person name="Koehrsen M."/>
            <person name="Alvarado L."/>
            <person name="Berlin A."/>
            <person name="Borenstein D."/>
            <person name="Chen Z."/>
            <person name="Engels R."/>
            <person name="Freedman E."/>
            <person name="Gellesch M."/>
            <person name="Goldberg J."/>
            <person name="Griggs A."/>
            <person name="Gujja S."/>
            <person name="Heiman D."/>
            <person name="Hepburn T."/>
            <person name="Howarth C."/>
            <person name="Jen D."/>
            <person name="Larson L."/>
            <person name="Lewis B."/>
            <person name="Mehta T."/>
            <person name="Park D."/>
            <person name="Pearson M."/>
            <person name="Roberts A."/>
            <person name="Saif S."/>
            <person name="Shea T."/>
            <person name="Shenoy N."/>
            <person name="Sisk P."/>
            <person name="Stolte C."/>
            <person name="Sykes S."/>
            <person name="Walk T."/>
            <person name="White J."/>
            <person name="Yandava C."/>
            <person name="Klein B."/>
            <person name="McEwen J.G."/>
            <person name="Puccia R."/>
            <person name="Goldman G.H."/>
            <person name="Felipe M.S."/>
            <person name="Nino-Vega G."/>
            <person name="San-Blas G."/>
            <person name="Taylor J."/>
            <person name="Mendoza L."/>
            <person name="Galagan J."/>
            <person name="Nusbaum C."/>
            <person name="Birren B."/>
        </authorList>
    </citation>
    <scope>NUCLEOTIDE SEQUENCE [LARGE SCALE GENOMIC DNA]</scope>
    <source>
        <strain evidence="2">H88</strain>
    </source>
</reference>
<gene>
    <name evidence="1" type="ORF">HCEG_04146</name>
</gene>
<dbReference type="Proteomes" id="UP000008142">
    <property type="component" value="Unassembled WGS sequence"/>
</dbReference>
<dbReference type="OMA" id="AHCALRT"/>
<evidence type="ECO:0000313" key="2">
    <source>
        <dbReference type="Proteomes" id="UP000008142"/>
    </source>
</evidence>
<dbReference type="HOGENOM" id="CLU_1488612_0_0_1"/>
<evidence type="ECO:0000313" key="1">
    <source>
        <dbReference type="EMBL" id="EGC44931.1"/>
    </source>
</evidence>